<evidence type="ECO:0000259" key="4">
    <source>
        <dbReference type="Pfam" id="PF01494"/>
    </source>
</evidence>
<comment type="caution">
    <text evidence="5">The sequence shown here is derived from an EMBL/GenBank/DDBJ whole genome shotgun (WGS) entry which is preliminary data.</text>
</comment>
<accession>A0A179GM60</accession>
<dbReference type="Gene3D" id="3.50.50.60">
    <property type="entry name" value="FAD/NAD(P)-binding domain"/>
    <property type="match status" value="1"/>
</dbReference>
<organism evidence="5 6">
    <name type="scientific">Purpureocillium lilacinum</name>
    <name type="common">Paecilomyces lilacinus</name>
    <dbReference type="NCBI Taxonomy" id="33203"/>
    <lineage>
        <taxon>Eukaryota</taxon>
        <taxon>Fungi</taxon>
        <taxon>Dikarya</taxon>
        <taxon>Ascomycota</taxon>
        <taxon>Pezizomycotina</taxon>
        <taxon>Sordariomycetes</taxon>
        <taxon>Hypocreomycetidae</taxon>
        <taxon>Hypocreales</taxon>
        <taxon>Ophiocordycipitaceae</taxon>
        <taxon>Purpureocillium</taxon>
    </lineage>
</organism>
<dbReference type="Proteomes" id="UP000078240">
    <property type="component" value="Unassembled WGS sequence"/>
</dbReference>
<dbReference type="InterPro" id="IPR051704">
    <property type="entry name" value="FAD_aromatic-hydroxylase"/>
</dbReference>
<dbReference type="GO" id="GO:0016491">
    <property type="term" value="F:oxidoreductase activity"/>
    <property type="evidence" value="ECO:0007669"/>
    <property type="project" value="UniProtKB-KW"/>
</dbReference>
<keyword evidence="1" id="KW-0285">Flavoprotein</keyword>
<feature type="domain" description="FAD-binding" evidence="4">
    <location>
        <begin position="4"/>
        <end position="348"/>
    </location>
</feature>
<keyword evidence="2" id="KW-0274">FAD</keyword>
<evidence type="ECO:0000313" key="6">
    <source>
        <dbReference type="Proteomes" id="UP000078240"/>
    </source>
</evidence>
<dbReference type="InterPro" id="IPR036188">
    <property type="entry name" value="FAD/NAD-bd_sf"/>
</dbReference>
<evidence type="ECO:0000256" key="3">
    <source>
        <dbReference type="ARBA" id="ARBA00023002"/>
    </source>
</evidence>
<evidence type="ECO:0000256" key="1">
    <source>
        <dbReference type="ARBA" id="ARBA00022630"/>
    </source>
</evidence>
<sequence length="408" mass="45068">MPLRVLISGAGIAGPALAFWLTRLGHACTVVERFPSLRANGQQIDLRKQGVETARRMGILESIRGHIIDELGLQVVDSAGRQRALFARIEGDAAGRQGFTSEFEMLRGDLVRVLVDLTKDSAEYRFGVSVDEFEQRDDGVQVAFSNGTSEAYDLLVAADGQGSRIRKMMLKDEAELDATRNLRVNMAYFTIPRRPDDPDLAISYTATKQRFILVRWHSQTEGQASLGTMAHEEEFAAALQQDTATQKELFAQTFRDAGWQAERLVDEMHRADDFYAHPMVQVRTGTWSRGRVVLVGDAGYAPTPLTGMGTSLALMGAYVLAGEISKSPDDLRAACEAYERELRPYVEKVQKIPKGLPGLAYPKGEFGVKVINTLLGITTTLGLDRAFQHSLLKSEDPYRLPDYPALAA</sequence>
<name>A0A179GM60_PURLI</name>
<dbReference type="EMBL" id="LSBH01000005">
    <property type="protein sequence ID" value="OAQ78431.1"/>
    <property type="molecule type" value="Genomic_DNA"/>
</dbReference>
<dbReference type="InterPro" id="IPR002938">
    <property type="entry name" value="FAD-bd"/>
</dbReference>
<gene>
    <name evidence="5" type="ORF">VFPBJ_06552</name>
</gene>
<proteinExistence type="predicted"/>
<dbReference type="PANTHER" id="PTHR46865:SF7">
    <property type="entry name" value="MONOOXYGENASE, PUTATIVE (AFU_ORTHOLOGUE AFUA_8G07040)-RELATED"/>
    <property type="match status" value="1"/>
</dbReference>
<dbReference type="PANTHER" id="PTHR46865">
    <property type="entry name" value="OXIDOREDUCTASE-RELATED"/>
    <property type="match status" value="1"/>
</dbReference>
<evidence type="ECO:0000256" key="2">
    <source>
        <dbReference type="ARBA" id="ARBA00022827"/>
    </source>
</evidence>
<dbReference type="Gene3D" id="3.30.9.10">
    <property type="entry name" value="D-Amino Acid Oxidase, subunit A, domain 2"/>
    <property type="match status" value="1"/>
</dbReference>
<dbReference type="Pfam" id="PF01494">
    <property type="entry name" value="FAD_binding_3"/>
    <property type="match status" value="1"/>
</dbReference>
<reference evidence="5 6" key="1">
    <citation type="submission" date="2016-01" db="EMBL/GenBank/DDBJ databases">
        <title>Biosynthesis of antibiotic leucinostatins and their inhibition on Phytophthora in bio-control Purpureocillium lilacinum.</title>
        <authorList>
            <person name="Wang G."/>
            <person name="Liu Z."/>
            <person name="Lin R."/>
            <person name="Li E."/>
            <person name="Mao Z."/>
            <person name="Ling J."/>
            <person name="Yin W."/>
            <person name="Xie B."/>
        </authorList>
    </citation>
    <scope>NUCLEOTIDE SEQUENCE [LARGE SCALE GENOMIC DNA]</scope>
    <source>
        <strain evidence="5">PLBJ-1</strain>
    </source>
</reference>
<dbReference type="SUPFAM" id="SSF51905">
    <property type="entry name" value="FAD/NAD(P)-binding domain"/>
    <property type="match status" value="1"/>
</dbReference>
<protein>
    <submittedName>
        <fullName evidence="5">FAD dependent oxidoreductase</fullName>
    </submittedName>
</protein>
<keyword evidence="3" id="KW-0560">Oxidoreductase</keyword>
<evidence type="ECO:0000313" key="5">
    <source>
        <dbReference type="EMBL" id="OAQ78431.1"/>
    </source>
</evidence>
<dbReference type="GO" id="GO:0071949">
    <property type="term" value="F:FAD binding"/>
    <property type="evidence" value="ECO:0007669"/>
    <property type="project" value="InterPro"/>
</dbReference>
<dbReference type="PRINTS" id="PR00420">
    <property type="entry name" value="RNGMNOXGNASE"/>
</dbReference>
<dbReference type="AlphaFoldDB" id="A0A179GM60"/>